<keyword evidence="1" id="KW-1133">Transmembrane helix</keyword>
<keyword evidence="2" id="KW-0732">Signal</keyword>
<name>A0A9X0CSG4_9CNID</name>
<reference evidence="3" key="1">
    <citation type="submission" date="2023-01" db="EMBL/GenBank/DDBJ databases">
        <title>Genome assembly of the deep-sea coral Lophelia pertusa.</title>
        <authorList>
            <person name="Herrera S."/>
            <person name="Cordes E."/>
        </authorList>
    </citation>
    <scope>NUCLEOTIDE SEQUENCE</scope>
    <source>
        <strain evidence="3">USNM1676648</strain>
        <tissue evidence="3">Polyp</tissue>
    </source>
</reference>
<sequence>MQESFALLILLPLLGNSVRINNEFCSPRPSLVPIDNPNYKYFPYFVKLHRCGGSCDTIQPSVQSCIPLQYEEVPVTVKVVGTLETKIIKEKNHTRCGCECVISQDDCNLEFEDWRPDLCQCQCKYGDTPPKPCEQGLDWSKNHCRCMCNKTPELCGPNKVWSATACGCVCKERRYRKCARRQKFVDEETCKCTTIMGPETNKVSSPKPQQKGGFRQEFYAVIFLGQFVVMYLVFDAILYRKQAGLIYRFTRTCSTKGDRSNIENSREDIFSESCGTAVTDLPMERGENNVAAIGKETQIDM</sequence>
<evidence type="ECO:0008006" key="5">
    <source>
        <dbReference type="Google" id="ProtNLM"/>
    </source>
</evidence>
<evidence type="ECO:0000256" key="1">
    <source>
        <dbReference type="SAM" id="Phobius"/>
    </source>
</evidence>
<dbReference type="AlphaFoldDB" id="A0A9X0CSG4"/>
<feature type="chain" id="PRO_5040941408" description="Vascular endothelial growth factor A" evidence="2">
    <location>
        <begin position="18"/>
        <end position="301"/>
    </location>
</feature>
<keyword evidence="4" id="KW-1185">Reference proteome</keyword>
<accession>A0A9X0CSG4</accession>
<comment type="caution">
    <text evidence="3">The sequence shown here is derived from an EMBL/GenBank/DDBJ whole genome shotgun (WGS) entry which is preliminary data.</text>
</comment>
<dbReference type="Proteomes" id="UP001163046">
    <property type="component" value="Unassembled WGS sequence"/>
</dbReference>
<gene>
    <name evidence="3" type="ORF">OS493_009338</name>
</gene>
<evidence type="ECO:0000313" key="4">
    <source>
        <dbReference type="Proteomes" id="UP001163046"/>
    </source>
</evidence>
<proteinExistence type="predicted"/>
<feature type="transmembrane region" description="Helical" evidence="1">
    <location>
        <begin position="218"/>
        <end position="239"/>
    </location>
</feature>
<keyword evidence="1" id="KW-0472">Membrane</keyword>
<keyword evidence="1" id="KW-0812">Transmembrane</keyword>
<evidence type="ECO:0000313" key="3">
    <source>
        <dbReference type="EMBL" id="KAJ7374010.1"/>
    </source>
</evidence>
<dbReference type="EMBL" id="MU826829">
    <property type="protein sequence ID" value="KAJ7374010.1"/>
    <property type="molecule type" value="Genomic_DNA"/>
</dbReference>
<protein>
    <recommendedName>
        <fullName evidence="5">Vascular endothelial growth factor A</fullName>
    </recommendedName>
</protein>
<dbReference type="Gene3D" id="2.10.90.10">
    <property type="entry name" value="Cystine-knot cytokines"/>
    <property type="match status" value="1"/>
</dbReference>
<evidence type="ECO:0000256" key="2">
    <source>
        <dbReference type="SAM" id="SignalP"/>
    </source>
</evidence>
<organism evidence="3 4">
    <name type="scientific">Desmophyllum pertusum</name>
    <dbReference type="NCBI Taxonomy" id="174260"/>
    <lineage>
        <taxon>Eukaryota</taxon>
        <taxon>Metazoa</taxon>
        <taxon>Cnidaria</taxon>
        <taxon>Anthozoa</taxon>
        <taxon>Hexacorallia</taxon>
        <taxon>Scleractinia</taxon>
        <taxon>Caryophylliina</taxon>
        <taxon>Caryophylliidae</taxon>
        <taxon>Desmophyllum</taxon>
    </lineage>
</organism>
<dbReference type="InterPro" id="IPR029034">
    <property type="entry name" value="Cystine-knot_cytokine"/>
</dbReference>
<dbReference type="SUPFAM" id="SSF57501">
    <property type="entry name" value="Cystine-knot cytokines"/>
    <property type="match status" value="1"/>
</dbReference>
<dbReference type="OrthoDB" id="5971045at2759"/>
<feature type="signal peptide" evidence="2">
    <location>
        <begin position="1"/>
        <end position="17"/>
    </location>
</feature>